<organism evidence="2 3">
    <name type="scientific">Arachis hypogaea</name>
    <name type="common">Peanut</name>
    <dbReference type="NCBI Taxonomy" id="3818"/>
    <lineage>
        <taxon>Eukaryota</taxon>
        <taxon>Viridiplantae</taxon>
        <taxon>Streptophyta</taxon>
        <taxon>Embryophyta</taxon>
        <taxon>Tracheophyta</taxon>
        <taxon>Spermatophyta</taxon>
        <taxon>Magnoliopsida</taxon>
        <taxon>eudicotyledons</taxon>
        <taxon>Gunneridae</taxon>
        <taxon>Pentapetalae</taxon>
        <taxon>rosids</taxon>
        <taxon>fabids</taxon>
        <taxon>Fabales</taxon>
        <taxon>Fabaceae</taxon>
        <taxon>Papilionoideae</taxon>
        <taxon>50 kb inversion clade</taxon>
        <taxon>dalbergioids sensu lato</taxon>
        <taxon>Dalbergieae</taxon>
        <taxon>Pterocarpus clade</taxon>
        <taxon>Arachis</taxon>
    </lineage>
</organism>
<comment type="caution">
    <text evidence="2">The sequence shown here is derived from an EMBL/GenBank/DDBJ whole genome shotgun (WGS) entry which is preliminary data.</text>
</comment>
<feature type="domain" description="Aminotransferase-like plant mobile" evidence="1">
    <location>
        <begin position="65"/>
        <end position="123"/>
    </location>
</feature>
<dbReference type="Pfam" id="PF10536">
    <property type="entry name" value="PMD"/>
    <property type="match status" value="1"/>
</dbReference>
<dbReference type="AlphaFoldDB" id="A0A444ZY71"/>
<dbReference type="EMBL" id="SDMP01000013">
    <property type="protein sequence ID" value="RYR19119.1"/>
    <property type="molecule type" value="Genomic_DNA"/>
</dbReference>
<accession>A0A444ZY71</accession>
<evidence type="ECO:0000259" key="1">
    <source>
        <dbReference type="Pfam" id="PF10536"/>
    </source>
</evidence>
<gene>
    <name evidence="2" type="ORF">Ahy_B03g063812</name>
</gene>
<dbReference type="InterPro" id="IPR044824">
    <property type="entry name" value="MAIN-like"/>
</dbReference>
<keyword evidence="3" id="KW-1185">Reference proteome</keyword>
<reference evidence="2 3" key="1">
    <citation type="submission" date="2019-01" db="EMBL/GenBank/DDBJ databases">
        <title>Sequencing of cultivated peanut Arachis hypogaea provides insights into genome evolution and oil improvement.</title>
        <authorList>
            <person name="Chen X."/>
        </authorList>
    </citation>
    <scope>NUCLEOTIDE SEQUENCE [LARGE SCALE GENOMIC DNA]</scope>
    <source>
        <strain evidence="3">cv. Fuhuasheng</strain>
        <tissue evidence="2">Leaves</tissue>
    </source>
</reference>
<dbReference type="PANTHER" id="PTHR46033:SF8">
    <property type="entry name" value="PROTEIN MAINTENANCE OF MERISTEMS-LIKE"/>
    <property type="match status" value="1"/>
</dbReference>
<protein>
    <recommendedName>
        <fullName evidence="1">Aminotransferase-like plant mobile domain-containing protein</fullName>
    </recommendedName>
</protein>
<evidence type="ECO:0000313" key="2">
    <source>
        <dbReference type="EMBL" id="RYR19119.1"/>
    </source>
</evidence>
<evidence type="ECO:0000313" key="3">
    <source>
        <dbReference type="Proteomes" id="UP000289738"/>
    </source>
</evidence>
<dbReference type="Proteomes" id="UP000289738">
    <property type="component" value="Chromosome B03"/>
</dbReference>
<dbReference type="PANTHER" id="PTHR46033">
    <property type="entry name" value="PROTEIN MAIN-LIKE 2"/>
    <property type="match status" value="1"/>
</dbReference>
<dbReference type="InterPro" id="IPR019557">
    <property type="entry name" value="AminoTfrase-like_pln_mobile"/>
</dbReference>
<sequence>MLLLIPMLVQRVGGCNNTNYIALWFSMVHKGIKNLLSHKFDLPEMWHPAVDEALQTIEFYQILRILEIRGHSALLAALVESWRLKTHTFILLISGVTVRVEDVAHIYGLSIDGEVLTGYTDSSYDFLINQSLAIFGNKPTVSSSSKRYIKLS</sequence>
<dbReference type="GO" id="GO:0010073">
    <property type="term" value="P:meristem maintenance"/>
    <property type="evidence" value="ECO:0007669"/>
    <property type="project" value="InterPro"/>
</dbReference>
<proteinExistence type="predicted"/>
<name>A0A444ZY71_ARAHY</name>